<keyword evidence="1" id="KW-0472">Membrane</keyword>
<protein>
    <submittedName>
        <fullName evidence="2">Folate family ECF transporter S component</fullName>
    </submittedName>
</protein>
<dbReference type="EMBL" id="CP093361">
    <property type="protein sequence ID" value="UQS86596.1"/>
    <property type="molecule type" value="Genomic_DNA"/>
</dbReference>
<dbReference type="Pfam" id="PF12822">
    <property type="entry name" value="ECF_trnsprt"/>
    <property type="match status" value="1"/>
</dbReference>
<proteinExistence type="predicted"/>
<evidence type="ECO:0000313" key="2">
    <source>
        <dbReference type="EMBL" id="UQS86596.1"/>
    </source>
</evidence>
<sequence length="180" mass="20420">MHTQKKIFTQPNASGIAILGLLTAIRLILGSSLFTFYLIPNKIQFSFAFIATFLIAMWFGPFWAGFIGGFADIFLTLISGQIYFPGFTLSAIITGFVFGIFFFNRQPTLKTIIISQLIVVIFVNLFLNTLWVVILNHVPFDVIFISRFIKEIVTVLVQVFIMDLIVKNKTIISLGKRLRK</sequence>
<feature type="transmembrane region" description="Helical" evidence="1">
    <location>
        <begin position="144"/>
        <end position="166"/>
    </location>
</feature>
<organism evidence="2 3">
    <name type="scientific">Nicoliella spurrieriana</name>
    <dbReference type="NCBI Taxonomy" id="2925830"/>
    <lineage>
        <taxon>Bacteria</taxon>
        <taxon>Bacillati</taxon>
        <taxon>Bacillota</taxon>
        <taxon>Bacilli</taxon>
        <taxon>Lactobacillales</taxon>
        <taxon>Lactobacillaceae</taxon>
        <taxon>Nicoliella</taxon>
    </lineage>
</organism>
<dbReference type="NCBIfam" id="TIGR04518">
    <property type="entry name" value="ECF_S_folT_fam"/>
    <property type="match status" value="1"/>
</dbReference>
<evidence type="ECO:0000313" key="3">
    <source>
        <dbReference type="Proteomes" id="UP000831181"/>
    </source>
</evidence>
<feature type="transmembrane region" description="Helical" evidence="1">
    <location>
        <begin position="46"/>
        <end position="70"/>
    </location>
</feature>
<dbReference type="Gene3D" id="1.10.1760.20">
    <property type="match status" value="1"/>
</dbReference>
<keyword evidence="3" id="KW-1185">Reference proteome</keyword>
<dbReference type="RefSeq" id="WP_260116399.1">
    <property type="nucleotide sequence ID" value="NZ_CP093361.1"/>
</dbReference>
<evidence type="ECO:0000256" key="1">
    <source>
        <dbReference type="SAM" id="Phobius"/>
    </source>
</evidence>
<keyword evidence="1" id="KW-0812">Transmembrane</keyword>
<dbReference type="KEGG" id="lbe:MOO44_06810"/>
<dbReference type="Proteomes" id="UP000831181">
    <property type="component" value="Chromosome"/>
</dbReference>
<feature type="transmembrane region" description="Helical" evidence="1">
    <location>
        <begin position="115"/>
        <end position="138"/>
    </location>
</feature>
<gene>
    <name evidence="2" type="ORF">MOO44_06810</name>
</gene>
<dbReference type="InterPro" id="IPR030949">
    <property type="entry name" value="ECF_S_folate_fam"/>
</dbReference>
<reference evidence="2" key="1">
    <citation type="journal article" date="2022" name="Int. J. Syst. Evol. Microbiol.">
        <title>Apilactobacillus apisilvae sp. nov., Nicolia spurrieriana gen. nov. sp. nov., Bombilactobacillus folatiphilus sp. nov. and Bombilactobacillus thymidiniphilus sp. nov., four new lactic acid bacterial isolates from stingless bees Tetragonula carbonaria and Austroplebeia australis.</title>
        <authorList>
            <person name="Oliphant S.A."/>
            <person name="Watson-Haigh N.S."/>
            <person name="Sumby K.M."/>
            <person name="Gardner J."/>
            <person name="Groom S."/>
            <person name="Jiranek V."/>
        </authorList>
    </citation>
    <scope>NUCLEOTIDE SEQUENCE</scope>
    <source>
        <strain evidence="2">SGEP1_A5</strain>
    </source>
</reference>
<dbReference type="GO" id="GO:0022857">
    <property type="term" value="F:transmembrane transporter activity"/>
    <property type="evidence" value="ECO:0007669"/>
    <property type="project" value="InterPro"/>
</dbReference>
<dbReference type="AlphaFoldDB" id="A0A976X5D9"/>
<feature type="transmembrane region" description="Helical" evidence="1">
    <location>
        <begin position="16"/>
        <end position="39"/>
    </location>
</feature>
<keyword evidence="1" id="KW-1133">Transmembrane helix</keyword>
<dbReference type="InterPro" id="IPR024529">
    <property type="entry name" value="ECF_trnsprt_substrate-spec"/>
</dbReference>
<accession>A0A976X5D9</accession>
<name>A0A976X5D9_9LACO</name>
<feature type="transmembrane region" description="Helical" evidence="1">
    <location>
        <begin position="82"/>
        <end position="103"/>
    </location>
</feature>